<accession>A0A835D226</accession>
<feature type="region of interest" description="Disordered" evidence="1">
    <location>
        <begin position="170"/>
        <end position="230"/>
    </location>
</feature>
<sequence length="442" mass="46945">MNGATSHYIDHIRVPTRRLRPAHTTGKATVFAVARLKTLKKLVSIMEADGSKSGKPSPPLMNDGLGNEGLIPQLFSSVPALNEAASYLAQTTSYLTGCFSDYAVALKLSWPSIGSQSSRSTELEFPVMEKFGRRGRHGENPNSTELWNLVVENFEEVPRDSSIDEQELVTFSSGQSEGSFPSDHQSSFGSHSVLSKPSDMATIAPPVHDEEMRSSTGDSSGETTALVESTSSVQNGVSIFQGPVSGIGEQSSDGGDALNSRAMSGEFVLGRAAGECETEHISVEEVVGDELGELQLMDPGRLALCLPGVRLSTVERSRLPSLDSSGVASSDGPVRCERSFEVCTSPVRDNVSVTGLEGMGSHEEQMPLSPLSGFSSGEVAPSALNSVASDLLQIQSFQSLLGSMDALQRQHASPLVEPALAHPNVDGFVWQLVRRGLIPLGS</sequence>
<protein>
    <submittedName>
        <fullName evidence="2">Uncharacterized protein</fullName>
    </submittedName>
</protein>
<gene>
    <name evidence="2" type="ORF">HHK36_028017</name>
</gene>
<organism evidence="2 3">
    <name type="scientific">Tetracentron sinense</name>
    <name type="common">Spur-leaf</name>
    <dbReference type="NCBI Taxonomy" id="13715"/>
    <lineage>
        <taxon>Eukaryota</taxon>
        <taxon>Viridiplantae</taxon>
        <taxon>Streptophyta</taxon>
        <taxon>Embryophyta</taxon>
        <taxon>Tracheophyta</taxon>
        <taxon>Spermatophyta</taxon>
        <taxon>Magnoliopsida</taxon>
        <taxon>Trochodendrales</taxon>
        <taxon>Trochodendraceae</taxon>
        <taxon>Tetracentron</taxon>
    </lineage>
</organism>
<proteinExistence type="predicted"/>
<evidence type="ECO:0000256" key="1">
    <source>
        <dbReference type="SAM" id="MobiDB-lite"/>
    </source>
</evidence>
<feature type="compositionally biased region" description="Polar residues" evidence="1">
    <location>
        <begin position="170"/>
        <end position="195"/>
    </location>
</feature>
<dbReference type="EMBL" id="JABCRI010000021">
    <property type="protein sequence ID" value="KAF8380530.1"/>
    <property type="molecule type" value="Genomic_DNA"/>
</dbReference>
<reference evidence="2 3" key="1">
    <citation type="submission" date="2020-04" db="EMBL/GenBank/DDBJ databases">
        <title>Plant Genome Project.</title>
        <authorList>
            <person name="Zhang R.-G."/>
        </authorList>
    </citation>
    <scope>NUCLEOTIDE SEQUENCE [LARGE SCALE GENOMIC DNA]</scope>
    <source>
        <strain evidence="2">YNK0</strain>
        <tissue evidence="2">Leaf</tissue>
    </source>
</reference>
<comment type="caution">
    <text evidence="2">The sequence shown here is derived from an EMBL/GenBank/DDBJ whole genome shotgun (WGS) entry which is preliminary data.</text>
</comment>
<evidence type="ECO:0000313" key="2">
    <source>
        <dbReference type="EMBL" id="KAF8380530.1"/>
    </source>
</evidence>
<evidence type="ECO:0000313" key="3">
    <source>
        <dbReference type="Proteomes" id="UP000655225"/>
    </source>
</evidence>
<feature type="compositionally biased region" description="Polar residues" evidence="1">
    <location>
        <begin position="214"/>
        <end position="230"/>
    </location>
</feature>
<keyword evidence="3" id="KW-1185">Reference proteome</keyword>
<name>A0A835D226_TETSI</name>
<dbReference type="Proteomes" id="UP000655225">
    <property type="component" value="Unassembled WGS sequence"/>
</dbReference>
<dbReference type="AlphaFoldDB" id="A0A835D226"/>